<name>A0A218WS40_PUNGR</name>
<gene>
    <name evidence="2" type="ORF">CDL15_Pgr021770</name>
</gene>
<dbReference type="PANTHER" id="PTHR37610:SF40">
    <property type="entry name" value="OS01G0909600 PROTEIN"/>
    <property type="match status" value="1"/>
</dbReference>
<evidence type="ECO:0000313" key="2">
    <source>
        <dbReference type="EMBL" id="OWM75605.1"/>
    </source>
</evidence>
<dbReference type="InterPro" id="IPR029472">
    <property type="entry name" value="Copia-like_N"/>
</dbReference>
<comment type="caution">
    <text evidence="2">The sequence shown here is derived from an EMBL/GenBank/DDBJ whole genome shotgun (WGS) entry which is preliminary data.</text>
</comment>
<sequence length="124" mass="13833">MTEDNQNPSASASIPAALVLNQSDNPRTQLISCHLNGQNYITWSNAMLIALQAKTKLGFIDGTVKKPDESDPLYEQWVTYNSMLVMWFFNATILKRKGFAAVSCLCTGCKSLVGRFEKTLLLRQ</sequence>
<dbReference type="EMBL" id="MTKT01003240">
    <property type="protein sequence ID" value="OWM75605.1"/>
    <property type="molecule type" value="Genomic_DNA"/>
</dbReference>
<reference evidence="3" key="1">
    <citation type="journal article" date="2017" name="Plant J.">
        <title>The pomegranate (Punica granatum L.) genome and the genomics of punicalagin biosynthesis.</title>
        <authorList>
            <person name="Qin G."/>
            <person name="Xu C."/>
            <person name="Ming R."/>
            <person name="Tang H."/>
            <person name="Guyot R."/>
            <person name="Kramer E.M."/>
            <person name="Hu Y."/>
            <person name="Yi X."/>
            <person name="Qi Y."/>
            <person name="Xu X."/>
            <person name="Gao Z."/>
            <person name="Pan H."/>
            <person name="Jian J."/>
            <person name="Tian Y."/>
            <person name="Yue Z."/>
            <person name="Xu Y."/>
        </authorList>
    </citation>
    <scope>NUCLEOTIDE SEQUENCE [LARGE SCALE GENOMIC DNA]</scope>
    <source>
        <strain evidence="3">cv. Dabenzi</strain>
    </source>
</reference>
<evidence type="ECO:0000313" key="3">
    <source>
        <dbReference type="Proteomes" id="UP000197138"/>
    </source>
</evidence>
<organism evidence="2 3">
    <name type="scientific">Punica granatum</name>
    <name type="common">Pomegranate</name>
    <dbReference type="NCBI Taxonomy" id="22663"/>
    <lineage>
        <taxon>Eukaryota</taxon>
        <taxon>Viridiplantae</taxon>
        <taxon>Streptophyta</taxon>
        <taxon>Embryophyta</taxon>
        <taxon>Tracheophyta</taxon>
        <taxon>Spermatophyta</taxon>
        <taxon>Magnoliopsida</taxon>
        <taxon>eudicotyledons</taxon>
        <taxon>Gunneridae</taxon>
        <taxon>Pentapetalae</taxon>
        <taxon>rosids</taxon>
        <taxon>malvids</taxon>
        <taxon>Myrtales</taxon>
        <taxon>Lythraceae</taxon>
        <taxon>Punica</taxon>
    </lineage>
</organism>
<evidence type="ECO:0000259" key="1">
    <source>
        <dbReference type="Pfam" id="PF14244"/>
    </source>
</evidence>
<dbReference type="AlphaFoldDB" id="A0A218WS40"/>
<dbReference type="Pfam" id="PF14244">
    <property type="entry name" value="Retrotran_gag_3"/>
    <property type="match status" value="1"/>
</dbReference>
<proteinExistence type="predicted"/>
<accession>A0A218WS40</accession>
<feature type="domain" description="Retrotransposon Copia-like N-terminal" evidence="1">
    <location>
        <begin position="22"/>
        <end position="68"/>
    </location>
</feature>
<protein>
    <recommendedName>
        <fullName evidence="1">Retrotransposon Copia-like N-terminal domain-containing protein</fullName>
    </recommendedName>
</protein>
<dbReference type="PANTHER" id="PTHR37610">
    <property type="entry name" value="CCHC-TYPE DOMAIN-CONTAINING PROTEIN"/>
    <property type="match status" value="1"/>
</dbReference>
<dbReference type="Proteomes" id="UP000197138">
    <property type="component" value="Unassembled WGS sequence"/>
</dbReference>